<evidence type="ECO:0000256" key="4">
    <source>
        <dbReference type="ARBA" id="ARBA00022692"/>
    </source>
</evidence>
<dbReference type="PANTHER" id="PTHR48022">
    <property type="entry name" value="PLASTIDIC GLUCOSE TRANSPORTER 4"/>
    <property type="match status" value="1"/>
</dbReference>
<dbReference type="PROSITE" id="PS00216">
    <property type="entry name" value="SUGAR_TRANSPORT_1"/>
    <property type="match status" value="2"/>
</dbReference>
<evidence type="ECO:0000313" key="9">
    <source>
        <dbReference type="EMBL" id="KPI45603.1"/>
    </source>
</evidence>
<dbReference type="GO" id="GO:0016020">
    <property type="term" value="C:membrane"/>
    <property type="evidence" value="ECO:0007669"/>
    <property type="project" value="UniProtKB-SubCell"/>
</dbReference>
<dbReference type="InterPro" id="IPR020846">
    <property type="entry name" value="MFS_dom"/>
</dbReference>
<feature type="transmembrane region" description="Helical" evidence="7">
    <location>
        <begin position="411"/>
        <end position="433"/>
    </location>
</feature>
<feature type="transmembrane region" description="Helical" evidence="7">
    <location>
        <begin position="339"/>
        <end position="363"/>
    </location>
</feature>
<evidence type="ECO:0000256" key="6">
    <source>
        <dbReference type="ARBA" id="ARBA00023136"/>
    </source>
</evidence>
<evidence type="ECO:0000256" key="2">
    <source>
        <dbReference type="ARBA" id="ARBA00010992"/>
    </source>
</evidence>
<evidence type="ECO:0000256" key="1">
    <source>
        <dbReference type="ARBA" id="ARBA00004141"/>
    </source>
</evidence>
<dbReference type="PROSITE" id="PS50850">
    <property type="entry name" value="MFS"/>
    <property type="match status" value="1"/>
</dbReference>
<dbReference type="InterPro" id="IPR005828">
    <property type="entry name" value="MFS_sugar_transport-like"/>
</dbReference>
<dbReference type="PRINTS" id="PR00171">
    <property type="entry name" value="SUGRTRNSPORT"/>
</dbReference>
<evidence type="ECO:0000259" key="8">
    <source>
        <dbReference type="PROSITE" id="PS50850"/>
    </source>
</evidence>
<dbReference type="GeneID" id="28734819"/>
<feature type="transmembrane region" description="Helical" evidence="7">
    <location>
        <begin position="60"/>
        <end position="82"/>
    </location>
</feature>
<feature type="transmembrane region" description="Helical" evidence="7">
    <location>
        <begin position="148"/>
        <end position="168"/>
    </location>
</feature>
<dbReference type="VEuPathDB" id="FungiDB:AB675_293"/>
<protein>
    <submittedName>
        <fullName evidence="9">High-affinity glucose transporter</fullName>
    </submittedName>
</protein>
<dbReference type="AlphaFoldDB" id="A0A0N1I1B8"/>
<dbReference type="InterPro" id="IPR003663">
    <property type="entry name" value="Sugar/inositol_transpt"/>
</dbReference>
<keyword evidence="10" id="KW-1185">Reference proteome</keyword>
<comment type="similarity">
    <text evidence="2">Belongs to the major facilitator superfamily. Sugar transporter (TC 2.A.1.1) family.</text>
</comment>
<name>A0A0N1I1B8_9EURO</name>
<comment type="caution">
    <text evidence="9">The sequence shown here is derived from an EMBL/GenBank/DDBJ whole genome shotgun (WGS) entry which is preliminary data.</text>
</comment>
<keyword evidence="6 7" id="KW-0472">Membrane</keyword>
<dbReference type="EMBL" id="LFJN01000001">
    <property type="protein sequence ID" value="KPI45603.1"/>
    <property type="molecule type" value="Genomic_DNA"/>
</dbReference>
<keyword evidence="9" id="KW-0762">Sugar transport</keyword>
<reference evidence="9 10" key="1">
    <citation type="submission" date="2015-06" db="EMBL/GenBank/DDBJ databases">
        <title>Draft genome of the ant-associated black yeast Phialophora attae CBS 131958.</title>
        <authorList>
            <person name="Moreno L.F."/>
            <person name="Stielow B.J."/>
            <person name="de Hoog S."/>
            <person name="Vicente V.A."/>
            <person name="Weiss V.A."/>
            <person name="de Vries M."/>
            <person name="Cruz L.M."/>
            <person name="Souza E.M."/>
        </authorList>
    </citation>
    <scope>NUCLEOTIDE SEQUENCE [LARGE SCALE GENOMIC DNA]</scope>
    <source>
        <strain evidence="9 10">CBS 131958</strain>
    </source>
</reference>
<accession>A0A0N1I1B8</accession>
<comment type="subcellular location">
    <subcellularLocation>
        <location evidence="1">Membrane</location>
        <topology evidence="1">Multi-pass membrane protein</topology>
    </subcellularLocation>
</comment>
<feature type="transmembrane region" description="Helical" evidence="7">
    <location>
        <begin position="311"/>
        <end position="332"/>
    </location>
</feature>
<dbReference type="Gene3D" id="1.20.1250.20">
    <property type="entry name" value="MFS general substrate transporter like domains"/>
    <property type="match status" value="1"/>
</dbReference>
<dbReference type="Pfam" id="PF00083">
    <property type="entry name" value="Sugar_tr"/>
    <property type="match status" value="1"/>
</dbReference>
<feature type="transmembrane region" description="Helical" evidence="7">
    <location>
        <begin position="375"/>
        <end position="399"/>
    </location>
</feature>
<dbReference type="PROSITE" id="PS00217">
    <property type="entry name" value="SUGAR_TRANSPORT_2"/>
    <property type="match status" value="1"/>
</dbReference>
<gene>
    <name evidence="9" type="ORF">AB675_293</name>
</gene>
<feature type="transmembrane region" description="Helical" evidence="7">
    <location>
        <begin position="439"/>
        <end position="460"/>
    </location>
</feature>
<evidence type="ECO:0000256" key="3">
    <source>
        <dbReference type="ARBA" id="ARBA00022448"/>
    </source>
</evidence>
<dbReference type="PANTHER" id="PTHR48022:SF38">
    <property type="entry name" value="MAJOR FACILITATOR SUPERFAMILY (MFS) PROFILE DOMAIN-CONTAINING PROTEIN-RELATED"/>
    <property type="match status" value="1"/>
</dbReference>
<sequence length="548" mass="59848">MFRRIPNTFNLLVVIYVALGSTTCSYSLAVTGSTLGQPSFYQTLDLVPPGQPGYGGTANLISGFNGANAGAGFLGCLFVSWFADWAGRKRSIQLGCLIAIIGAAITAGSVNPGMFIVGRLISGLSTGILVTVIPMYQSEVSTPASRGFMTCMHGVMFAVGYSLSGWIGYGCYFSSTSSTFGFRFPLAFQGFPPLLLLAGSKNVPFSPRWLLQQNRFDEALTVLLKLHSSKQDPEGHEAKREFYQMRKQLELDRSIRAETGAFEVFRTPSNRKRALFSFGLMFGNQFTGVLIIANYGVVLYEAIGFSGSMPLLLNAVWVSITLPLNIFTALYVDRIGRKILLLVGLAGTTMSNIFEIALQATFVGKVPENTAGLNAAIFFIFLFIFFWASCLDATQFVYASEIFPTHIRSQGTAIGMAGLFCGTLVVLVAGPIAFNNIGWKFYFIFIFPPTIQFILIYLFFPETKQRSLEDIAEIFGDKLAVHYFQQSAEEQAMYAQAELELDEKKGAGLGVGVIGAGKEGEQVEDVGKRYKCWCLDEADSIALASPRS</sequence>
<feature type="transmembrane region" description="Helical" evidence="7">
    <location>
        <begin position="275"/>
        <end position="299"/>
    </location>
</feature>
<feature type="domain" description="Major facilitator superfamily (MFS) profile" evidence="8">
    <location>
        <begin position="13"/>
        <end position="464"/>
    </location>
</feature>
<dbReference type="OrthoDB" id="6612291at2759"/>
<dbReference type="RefSeq" id="XP_018005566.1">
    <property type="nucleotide sequence ID" value="XM_018142950.1"/>
</dbReference>
<evidence type="ECO:0000256" key="7">
    <source>
        <dbReference type="SAM" id="Phobius"/>
    </source>
</evidence>
<evidence type="ECO:0000256" key="5">
    <source>
        <dbReference type="ARBA" id="ARBA00022989"/>
    </source>
</evidence>
<dbReference type="FunFam" id="1.20.1250.20:FF:000134">
    <property type="entry name" value="MFS sugar transporter protein"/>
    <property type="match status" value="1"/>
</dbReference>
<dbReference type="SUPFAM" id="SSF103473">
    <property type="entry name" value="MFS general substrate transporter"/>
    <property type="match status" value="1"/>
</dbReference>
<dbReference type="InterPro" id="IPR050360">
    <property type="entry name" value="MFS_Sugar_Transporters"/>
</dbReference>
<keyword evidence="5 7" id="KW-1133">Transmembrane helix</keyword>
<keyword evidence="3" id="KW-0813">Transport</keyword>
<organism evidence="9 10">
    <name type="scientific">Cyphellophora attinorum</name>
    <dbReference type="NCBI Taxonomy" id="1664694"/>
    <lineage>
        <taxon>Eukaryota</taxon>
        <taxon>Fungi</taxon>
        <taxon>Dikarya</taxon>
        <taxon>Ascomycota</taxon>
        <taxon>Pezizomycotina</taxon>
        <taxon>Eurotiomycetes</taxon>
        <taxon>Chaetothyriomycetidae</taxon>
        <taxon>Chaetothyriales</taxon>
        <taxon>Cyphellophoraceae</taxon>
        <taxon>Cyphellophora</taxon>
    </lineage>
</organism>
<proteinExistence type="inferred from homology"/>
<evidence type="ECO:0000313" key="10">
    <source>
        <dbReference type="Proteomes" id="UP000038010"/>
    </source>
</evidence>
<feature type="transmembrane region" description="Helical" evidence="7">
    <location>
        <begin position="94"/>
        <end position="110"/>
    </location>
</feature>
<dbReference type="InterPro" id="IPR005829">
    <property type="entry name" value="Sugar_transporter_CS"/>
</dbReference>
<dbReference type="Proteomes" id="UP000038010">
    <property type="component" value="Unassembled WGS sequence"/>
</dbReference>
<keyword evidence="4 7" id="KW-0812">Transmembrane</keyword>
<dbReference type="GO" id="GO:0005351">
    <property type="term" value="F:carbohydrate:proton symporter activity"/>
    <property type="evidence" value="ECO:0007669"/>
    <property type="project" value="TreeGrafter"/>
</dbReference>
<dbReference type="InterPro" id="IPR036259">
    <property type="entry name" value="MFS_trans_sf"/>
</dbReference>